<evidence type="ECO:0000259" key="1">
    <source>
        <dbReference type="Pfam" id="PF16363"/>
    </source>
</evidence>
<dbReference type="InterPro" id="IPR016040">
    <property type="entry name" value="NAD(P)-bd_dom"/>
</dbReference>
<feature type="domain" description="NAD(P)-binding" evidence="1">
    <location>
        <begin position="4"/>
        <end position="304"/>
    </location>
</feature>
<protein>
    <submittedName>
        <fullName evidence="2">dTDP-glucose 4,6-dehydratase</fullName>
    </submittedName>
</protein>
<keyword evidence="3" id="KW-1185">Reference proteome</keyword>
<organism evidence="2 3">
    <name type="scientific">Collibacillus ludicampi</name>
    <dbReference type="NCBI Taxonomy" id="2771369"/>
    <lineage>
        <taxon>Bacteria</taxon>
        <taxon>Bacillati</taxon>
        <taxon>Bacillota</taxon>
        <taxon>Bacilli</taxon>
        <taxon>Bacillales</taxon>
        <taxon>Alicyclobacillaceae</taxon>
        <taxon>Collibacillus</taxon>
    </lineage>
</organism>
<gene>
    <name evidence="2" type="ORF">DNHGIG_20240</name>
</gene>
<evidence type="ECO:0000313" key="2">
    <source>
        <dbReference type="EMBL" id="GIM46475.1"/>
    </source>
</evidence>
<dbReference type="AlphaFoldDB" id="A0AAV4LF34"/>
<dbReference type="InterPro" id="IPR036291">
    <property type="entry name" value="NAD(P)-bd_dom_sf"/>
</dbReference>
<dbReference type="Gene3D" id="3.40.50.720">
    <property type="entry name" value="NAD(P)-binding Rossmann-like Domain"/>
    <property type="match status" value="1"/>
</dbReference>
<dbReference type="Pfam" id="PF16363">
    <property type="entry name" value="GDP_Man_Dehyd"/>
    <property type="match status" value="1"/>
</dbReference>
<proteinExistence type="predicted"/>
<dbReference type="PANTHER" id="PTHR43000">
    <property type="entry name" value="DTDP-D-GLUCOSE 4,6-DEHYDRATASE-RELATED"/>
    <property type="match status" value="1"/>
</dbReference>
<dbReference type="Proteomes" id="UP001057291">
    <property type="component" value="Unassembled WGS sequence"/>
</dbReference>
<sequence length="314" mass="35381">MKALVTGGSGFIGRWLVKQLLDDGHKVWVLDDLSNGRLENIYNLQVHSGFQEFMAGNIQDVNRLQSLFRNKFDICFHLAAKINVQESIDDPKRTFENDIVGTFNLLEECRENGVKFVLMSTCMVYHHSIHPEGIRESDQTKPASPYAGAKIAAENLVLSYYYAYGLPAVVLRPFNTYGPYQKTGGEGGVIPIFIRNKLSGEVLKIYGDGTQTRDFLYVEDCARFVALAGYSDQVNGEILHAGLGKDISINALAKMIVQDETRIIHVPHIHPQSEIAKLLCNYSKAKEKLGWEPLVSLEEGLKRTEDWIRNNHHE</sequence>
<reference evidence="2" key="1">
    <citation type="journal article" date="2023" name="Int. J. Syst. Evol. Microbiol.">
        <title>Collibacillus ludicampi gen. nov., sp. nov., a new soil bacterium of the family Alicyclobacillaceae.</title>
        <authorList>
            <person name="Jojima T."/>
            <person name="Ioku Y."/>
            <person name="Fukuta Y."/>
            <person name="Shirasaka N."/>
            <person name="Matsumura Y."/>
            <person name="Mori M."/>
        </authorList>
    </citation>
    <scope>NUCLEOTIDE SEQUENCE</scope>
    <source>
        <strain evidence="2">TP075</strain>
    </source>
</reference>
<dbReference type="SUPFAM" id="SSF51735">
    <property type="entry name" value="NAD(P)-binding Rossmann-fold domains"/>
    <property type="match status" value="1"/>
</dbReference>
<accession>A0AAV4LF34</accession>
<dbReference type="EMBL" id="BOQE01000001">
    <property type="protein sequence ID" value="GIM46475.1"/>
    <property type="molecule type" value="Genomic_DNA"/>
</dbReference>
<name>A0AAV4LF34_9BACL</name>
<comment type="caution">
    <text evidence="2">The sequence shown here is derived from an EMBL/GenBank/DDBJ whole genome shotgun (WGS) entry which is preliminary data.</text>
</comment>
<dbReference type="RefSeq" id="WP_282199574.1">
    <property type="nucleotide sequence ID" value="NZ_BOQE01000001.1"/>
</dbReference>
<dbReference type="Gene3D" id="3.90.25.10">
    <property type="entry name" value="UDP-galactose 4-epimerase, domain 1"/>
    <property type="match status" value="1"/>
</dbReference>
<evidence type="ECO:0000313" key="3">
    <source>
        <dbReference type="Proteomes" id="UP001057291"/>
    </source>
</evidence>